<dbReference type="RefSeq" id="WP_110376225.1">
    <property type="nucleotide sequence ID" value="NZ_JAHBRY010000001.1"/>
</dbReference>
<dbReference type="Proteomes" id="UP000248021">
    <property type="component" value="Unassembled WGS sequence"/>
</dbReference>
<feature type="chain" id="PRO_5016117742" description="DUF4232 domain-containing protein" evidence="1">
    <location>
        <begin position="30"/>
        <end position="199"/>
    </location>
</feature>
<protein>
    <recommendedName>
        <fullName evidence="4">DUF4232 domain-containing protein</fullName>
    </recommendedName>
</protein>
<dbReference type="PROSITE" id="PS51257">
    <property type="entry name" value="PROKAR_LIPOPROTEIN"/>
    <property type="match status" value="1"/>
</dbReference>
<evidence type="ECO:0000313" key="2">
    <source>
        <dbReference type="EMBL" id="PXW56493.1"/>
    </source>
</evidence>
<reference evidence="2 3" key="1">
    <citation type="submission" date="2018-05" db="EMBL/GenBank/DDBJ databases">
        <title>Genomic Encyclopedia of Type Strains, Phase IV (KMG-IV): sequencing the most valuable type-strain genomes for metagenomic binning, comparative biology and taxonomic classification.</title>
        <authorList>
            <person name="Goeker M."/>
        </authorList>
    </citation>
    <scope>NUCLEOTIDE SEQUENCE [LARGE SCALE GENOMIC DNA]</scope>
    <source>
        <strain evidence="2 3">DSM 6462</strain>
    </source>
</reference>
<sequence>MVVMARDRHHVRPALRGGAIALAAGLALAGCSSSSGTSSSGSSVGNFLLYGGATVPPESAVPEYEVVCPKVDVTEGGSAIRAGGDNPRYQVSITDLARECTMTGGGGYNLKVGVEALALLGSAGNVGRITVPVHFTVKRGDTIVANRTRTTAVSFAAGETQAAFTVVEDGINVPAGEGEVTIAVGLGNAPAQAATRRRR</sequence>
<evidence type="ECO:0000256" key="1">
    <source>
        <dbReference type="SAM" id="SignalP"/>
    </source>
</evidence>
<organism evidence="2 3">
    <name type="scientific">Chelatococcus asaccharovorans</name>
    <dbReference type="NCBI Taxonomy" id="28210"/>
    <lineage>
        <taxon>Bacteria</taxon>
        <taxon>Pseudomonadati</taxon>
        <taxon>Pseudomonadota</taxon>
        <taxon>Alphaproteobacteria</taxon>
        <taxon>Hyphomicrobiales</taxon>
        <taxon>Chelatococcaceae</taxon>
        <taxon>Chelatococcus</taxon>
    </lineage>
</organism>
<accession>A0A2V3U2P3</accession>
<dbReference type="EMBL" id="QJJK01000008">
    <property type="protein sequence ID" value="PXW56493.1"/>
    <property type="molecule type" value="Genomic_DNA"/>
</dbReference>
<dbReference type="OrthoDB" id="7678486at2"/>
<keyword evidence="3" id="KW-1185">Reference proteome</keyword>
<dbReference type="AlphaFoldDB" id="A0A2V3U2P3"/>
<evidence type="ECO:0000313" key="3">
    <source>
        <dbReference type="Proteomes" id="UP000248021"/>
    </source>
</evidence>
<keyword evidence="1" id="KW-0732">Signal</keyword>
<gene>
    <name evidence="2" type="ORF">C7450_108243</name>
</gene>
<proteinExistence type="predicted"/>
<feature type="signal peptide" evidence="1">
    <location>
        <begin position="1"/>
        <end position="29"/>
    </location>
</feature>
<name>A0A2V3U2P3_9HYPH</name>
<evidence type="ECO:0008006" key="4">
    <source>
        <dbReference type="Google" id="ProtNLM"/>
    </source>
</evidence>
<comment type="caution">
    <text evidence="2">The sequence shown here is derived from an EMBL/GenBank/DDBJ whole genome shotgun (WGS) entry which is preliminary data.</text>
</comment>